<keyword evidence="2" id="KW-1185">Reference proteome</keyword>
<dbReference type="Proteomes" id="UP001159427">
    <property type="component" value="Unassembled WGS sequence"/>
</dbReference>
<evidence type="ECO:0008006" key="3">
    <source>
        <dbReference type="Google" id="ProtNLM"/>
    </source>
</evidence>
<evidence type="ECO:0000313" key="1">
    <source>
        <dbReference type="EMBL" id="CAH3157047.1"/>
    </source>
</evidence>
<comment type="caution">
    <text evidence="1">The sequence shown here is derived from an EMBL/GenBank/DDBJ whole genome shotgun (WGS) entry which is preliminary data.</text>
</comment>
<dbReference type="EMBL" id="CALNXI010001136">
    <property type="protein sequence ID" value="CAH3157047.1"/>
    <property type="molecule type" value="Genomic_DNA"/>
</dbReference>
<gene>
    <name evidence="1" type="ORF">PEVE_00002357</name>
</gene>
<proteinExistence type="predicted"/>
<reference evidence="1 2" key="1">
    <citation type="submission" date="2022-05" db="EMBL/GenBank/DDBJ databases">
        <authorList>
            <consortium name="Genoscope - CEA"/>
            <person name="William W."/>
        </authorList>
    </citation>
    <scope>NUCLEOTIDE SEQUENCE [LARGE SCALE GENOMIC DNA]</scope>
</reference>
<organism evidence="1 2">
    <name type="scientific">Porites evermanni</name>
    <dbReference type="NCBI Taxonomy" id="104178"/>
    <lineage>
        <taxon>Eukaryota</taxon>
        <taxon>Metazoa</taxon>
        <taxon>Cnidaria</taxon>
        <taxon>Anthozoa</taxon>
        <taxon>Hexacorallia</taxon>
        <taxon>Scleractinia</taxon>
        <taxon>Fungiina</taxon>
        <taxon>Poritidae</taxon>
        <taxon>Porites</taxon>
    </lineage>
</organism>
<name>A0ABN8Q5K6_9CNID</name>
<sequence>MDNKECVAVLSTDMGKAFEELHHALMIKKPEAHGFSDISLEQETIKGTERASPIYTLFHRTGGGCLQGNLWYGLLGSMTSRLASVTFKMASTCNHTDRFSSSPLVQITVVSLANLHKRPEALARYYVTSYWQAEWYQVLAMTPRNIDKKAKDECTLDINNQKLKPTANLRIFGGNIDDLFRFTEQSDMCSVRKRV</sequence>
<protein>
    <recommendedName>
        <fullName evidence="3">Arylamine N-acetyltransferase</fullName>
    </recommendedName>
</protein>
<evidence type="ECO:0000313" key="2">
    <source>
        <dbReference type="Proteomes" id="UP001159427"/>
    </source>
</evidence>
<feature type="non-terminal residue" evidence="1">
    <location>
        <position position="195"/>
    </location>
</feature>
<accession>A0ABN8Q5K6</accession>